<dbReference type="InterPro" id="IPR003141">
    <property type="entry name" value="Pol/His_phosphatase_N"/>
</dbReference>
<evidence type="ECO:0000313" key="2">
    <source>
        <dbReference type="EMBL" id="OUP54092.1"/>
    </source>
</evidence>
<dbReference type="PANTHER" id="PTHR42924:SF3">
    <property type="entry name" value="POLYMERASE_HISTIDINOL PHOSPHATASE N-TERMINAL DOMAIN-CONTAINING PROTEIN"/>
    <property type="match status" value="1"/>
</dbReference>
<organism evidence="2 3">
    <name type="scientific">Butyricicoccus pullicaecorum</name>
    <dbReference type="NCBI Taxonomy" id="501571"/>
    <lineage>
        <taxon>Bacteria</taxon>
        <taxon>Bacillati</taxon>
        <taxon>Bacillota</taxon>
        <taxon>Clostridia</taxon>
        <taxon>Eubacteriales</taxon>
        <taxon>Butyricicoccaceae</taxon>
        <taxon>Butyricicoccus</taxon>
    </lineage>
</organism>
<dbReference type="PANTHER" id="PTHR42924">
    <property type="entry name" value="EXONUCLEASE"/>
    <property type="match status" value="1"/>
</dbReference>
<dbReference type="NCBIfam" id="NF038032">
    <property type="entry name" value="CehA_McbA_metalo"/>
    <property type="match status" value="1"/>
</dbReference>
<proteinExistence type="predicted"/>
<evidence type="ECO:0000259" key="1">
    <source>
        <dbReference type="SMART" id="SM00481"/>
    </source>
</evidence>
<dbReference type="SUPFAM" id="SSF89550">
    <property type="entry name" value="PHP domain-like"/>
    <property type="match status" value="1"/>
</dbReference>
<protein>
    <recommendedName>
        <fullName evidence="1">Polymerase/histidinol phosphatase N-terminal domain-containing protein</fullName>
    </recommendedName>
</protein>
<reference evidence="3" key="1">
    <citation type="submission" date="2017-04" db="EMBL/GenBank/DDBJ databases">
        <title>Function of individual gut microbiota members based on whole genome sequencing of pure cultures obtained from chicken caecum.</title>
        <authorList>
            <person name="Medvecky M."/>
            <person name="Cejkova D."/>
            <person name="Polansky O."/>
            <person name="Karasova D."/>
            <person name="Kubasova T."/>
            <person name="Cizek A."/>
            <person name="Rychlik I."/>
        </authorList>
    </citation>
    <scope>NUCLEOTIDE SEQUENCE [LARGE SCALE GENOMIC DNA]</scope>
    <source>
        <strain evidence="3">An180</strain>
    </source>
</reference>
<gene>
    <name evidence="2" type="ORF">B5F17_02465</name>
</gene>
<dbReference type="Gene3D" id="3.20.20.140">
    <property type="entry name" value="Metal-dependent hydrolases"/>
    <property type="match status" value="1"/>
</dbReference>
<dbReference type="GO" id="GO:0035312">
    <property type="term" value="F:5'-3' DNA exonuclease activity"/>
    <property type="evidence" value="ECO:0007669"/>
    <property type="project" value="TreeGrafter"/>
</dbReference>
<comment type="caution">
    <text evidence="2">The sequence shown here is derived from an EMBL/GenBank/DDBJ whole genome shotgun (WGS) entry which is preliminary data.</text>
</comment>
<name>A0A1Y4LIY7_9FIRM</name>
<evidence type="ECO:0000313" key="3">
    <source>
        <dbReference type="Proteomes" id="UP000195897"/>
    </source>
</evidence>
<accession>A0A1Y4LIY7</accession>
<dbReference type="RefSeq" id="WP_087370402.1">
    <property type="nucleotide sequence ID" value="NZ_NFKK01000002.1"/>
</dbReference>
<dbReference type="InterPro" id="IPR016195">
    <property type="entry name" value="Pol/histidinol_Pase-like"/>
</dbReference>
<dbReference type="Proteomes" id="UP000195897">
    <property type="component" value="Unassembled WGS sequence"/>
</dbReference>
<dbReference type="InterPro" id="IPR052018">
    <property type="entry name" value="PHP_domain"/>
</dbReference>
<feature type="domain" description="Polymerase/histidinol phosphatase N-terminal" evidence="1">
    <location>
        <begin position="161"/>
        <end position="226"/>
    </location>
</feature>
<dbReference type="EMBL" id="NFKK01000002">
    <property type="protein sequence ID" value="OUP54092.1"/>
    <property type="molecule type" value="Genomic_DNA"/>
</dbReference>
<dbReference type="GO" id="GO:0004534">
    <property type="term" value="F:5'-3' RNA exonuclease activity"/>
    <property type="evidence" value="ECO:0007669"/>
    <property type="project" value="TreeGrafter"/>
</dbReference>
<dbReference type="SMART" id="SM00481">
    <property type="entry name" value="POLIIIAc"/>
    <property type="match status" value="1"/>
</dbReference>
<sequence>MEILLQKEFVFHPEDDRTNRIISFETERDYDHLEFVCEYSPKTISDPDLVAREVQKGMDKNGWTGRKLFPADMDECKVLMNFVTFSLDHEGEYVGCAHRHDPEQVIVISEQGSSRGFFAHKAAKGNWRIVLNVQAAIPEHELTYHLTVIGCDKPAYTYRPFEMHCHTLHSDGRFTVHDLAHAVKDYGYVGFALTDHNTEAGQAELTPELAAETVPAIRGIEWTTFFGHMLVLGCEHYVDWRFALPEDIDTYTAQIREAGGIAGIAHPFNIGAPMCAGCRWDFKVKNWDDITYIEVWSQEDPMVRTKNIMAIEWWTKLLNEGHHLACTAGRDWHCKDSEDVITTATYLGLPEGKVTQENALDALRAGRTYVTLGPTMDIEVRQDGKEYNLGDTLKTGACEVRVDVRLTERRDMWEKWGIEVREIALTGPAGTKKYPYRGDLFCVQAEGDRWLRVELYGDKDGQYGQLLAMSSPVYFA</sequence>
<dbReference type="AlphaFoldDB" id="A0A1Y4LIY7"/>